<dbReference type="AlphaFoldDB" id="A0AAD4CHL7"/>
<feature type="region of interest" description="Disordered" evidence="4">
    <location>
        <begin position="467"/>
        <end position="564"/>
    </location>
</feature>
<evidence type="ECO:0000259" key="5">
    <source>
        <dbReference type="PROSITE" id="PS50013"/>
    </source>
</evidence>
<evidence type="ECO:0000256" key="2">
    <source>
        <dbReference type="ARBA" id="ARBA00011353"/>
    </source>
</evidence>
<feature type="domain" description="Chromo" evidence="5">
    <location>
        <begin position="25"/>
        <end position="83"/>
    </location>
</feature>
<feature type="compositionally biased region" description="Basic and acidic residues" evidence="4">
    <location>
        <begin position="133"/>
        <end position="142"/>
    </location>
</feature>
<evidence type="ECO:0000313" key="7">
    <source>
        <dbReference type="Proteomes" id="UP001194746"/>
    </source>
</evidence>
<feature type="compositionally biased region" description="Polar residues" evidence="4">
    <location>
        <begin position="929"/>
        <end position="940"/>
    </location>
</feature>
<sequence>MAESYPDEDDISVTSTALSDQRSEYDVETVLAEDEFEDGRRYLVKWEGYPLERCTWEPASSFSTTDTLRDWKEKKCAIEKGISAPFDVKGLMRNNEALHRDRQDRKRRREAKRKRIAQSRGDLDLQPHTSRPRTSEAPRPEQPRILFGSGPGPNTRPGPARLKSSDHHPGPFRAFNLSRKWKHEKRKWDEPSPNVAQLELYRPSEFPPKSGANLPRRNSNVNLRTGESLITGFSAQTNVNPSHAISADTAQSAGDSPHVGFTPRSSEKGSPPVAPYSSRKEMDREPRGHQRQREDTPALPWRSPREAPSTHHAGPGLWWNAGEVLVHIVYGPHKEELGAARLCQLEPYLRKKIIKQKTGVRNILWFQTLANLRNYENYWDRSTEYGDYNNGWIEGFNDGELNTEISLYRFGQKLLRDNQVAVASFNDESQEPLVVFPPKSRDFGFLGRGFREPKDVFLCTAVKLPRRSQDRPRIHPEDARSSANTSDRYSRPPPNGSGMGDRQPRRASLPHPASSNNSISNRPEPMDIDPAPVSKGNVPRVDHSTQSSAAQPPGGGRQTSHARVDHITQSKAVQPPDGLESDASFDELGINFQTLSAIDKGGPNGASCFYIMFPTDEHPTNDEYRRLKKFIQRHNKPVFSSEGAEDWQNFLGFENGVLLLHEKLMFKYWEPWYKQVVNKQSWVFSLSAPLAYSPENPHFQRLFPRGTVILLTEDFMLRRQEATLIILTWFYDMAKQRFGSWKIMLRPDILDWLETKLSRKETKSGIWLAIYNAVTRLNQNEGVCMGEIPDGTSDTFDQSSVISPEVPGYGFRTENDHPEIPKGLTQEDRDTDHLAEFFSGWALVHSHQFKQFFICATVTPPARWHKWQHVDILLGQNAVFNRFGFDFQEYWAKAVPKSGPSGETRQPQPAMPYTPHTPRAPPSRMDGSNEVNSRDYSTQHKALANREYPQQYR</sequence>
<dbReference type="EMBL" id="VCAU01000074">
    <property type="protein sequence ID" value="KAF9886635.1"/>
    <property type="molecule type" value="Genomic_DNA"/>
</dbReference>
<name>A0AAD4CHL7_ASPNN</name>
<accession>A0AAD4CHL7</accession>
<gene>
    <name evidence="6" type="ORF">FE257_011275</name>
</gene>
<dbReference type="GO" id="GO:0006338">
    <property type="term" value="P:chromatin remodeling"/>
    <property type="evidence" value="ECO:0007669"/>
    <property type="project" value="UniProtKB-ARBA"/>
</dbReference>
<dbReference type="InterPro" id="IPR051219">
    <property type="entry name" value="Heterochromatin_chromo-domain"/>
</dbReference>
<dbReference type="GO" id="GO:0005634">
    <property type="term" value="C:nucleus"/>
    <property type="evidence" value="ECO:0007669"/>
    <property type="project" value="UniProtKB-SubCell"/>
</dbReference>
<reference evidence="6" key="1">
    <citation type="journal article" date="2019" name="Beilstein J. Org. Chem.">
        <title>Nanangenines: drimane sesquiterpenoids as the dominant metabolite cohort of a novel Australian fungus, Aspergillus nanangensis.</title>
        <authorList>
            <person name="Lacey H.J."/>
            <person name="Gilchrist C.L.M."/>
            <person name="Crombie A."/>
            <person name="Kalaitzis J.A."/>
            <person name="Vuong D."/>
            <person name="Rutledge P.J."/>
            <person name="Turner P."/>
            <person name="Pitt J.I."/>
            <person name="Lacey E."/>
            <person name="Chooi Y.H."/>
            <person name="Piggott A.M."/>
        </authorList>
    </citation>
    <scope>NUCLEOTIDE SEQUENCE</scope>
    <source>
        <strain evidence="6">MST-FP2251</strain>
    </source>
</reference>
<dbReference type="CDD" id="cd18966">
    <property type="entry name" value="chromodomain"/>
    <property type="match status" value="1"/>
</dbReference>
<dbReference type="InterPro" id="IPR000953">
    <property type="entry name" value="Chromo/chromo_shadow_dom"/>
</dbReference>
<feature type="region of interest" description="Disordered" evidence="4">
    <location>
        <begin position="93"/>
        <end position="178"/>
    </location>
</feature>
<comment type="caution">
    <text evidence="6">The sequence shown here is derived from an EMBL/GenBank/DDBJ whole genome shotgun (WGS) entry which is preliminary data.</text>
</comment>
<dbReference type="SUPFAM" id="SSF54160">
    <property type="entry name" value="Chromo domain-like"/>
    <property type="match status" value="1"/>
</dbReference>
<dbReference type="SMART" id="SM00298">
    <property type="entry name" value="CHROMO"/>
    <property type="match status" value="1"/>
</dbReference>
<dbReference type="InterPro" id="IPR016197">
    <property type="entry name" value="Chromo-like_dom_sf"/>
</dbReference>
<feature type="region of interest" description="Disordered" evidence="4">
    <location>
        <begin position="896"/>
        <end position="953"/>
    </location>
</feature>
<dbReference type="Pfam" id="PF00385">
    <property type="entry name" value="Chromo"/>
    <property type="match status" value="1"/>
</dbReference>
<dbReference type="Gene3D" id="2.40.50.40">
    <property type="match status" value="1"/>
</dbReference>
<comment type="subcellular location">
    <subcellularLocation>
        <location evidence="1">Nucleus</location>
    </subcellularLocation>
</comment>
<proteinExistence type="predicted"/>
<keyword evidence="3" id="KW-0539">Nucleus</keyword>
<feature type="compositionally biased region" description="Basic residues" evidence="4">
    <location>
        <begin position="105"/>
        <end position="117"/>
    </location>
</feature>
<feature type="region of interest" description="Disordered" evidence="4">
    <location>
        <begin position="1"/>
        <end position="24"/>
    </location>
</feature>
<comment type="subunit">
    <text evidence="2">Component of the NuA4 histone acetyltransferase complex.</text>
</comment>
<protein>
    <recommendedName>
        <fullName evidence="5">Chromo domain-containing protein</fullName>
    </recommendedName>
</protein>
<dbReference type="Proteomes" id="UP001194746">
    <property type="component" value="Unassembled WGS sequence"/>
</dbReference>
<evidence type="ECO:0000313" key="6">
    <source>
        <dbReference type="EMBL" id="KAF9886635.1"/>
    </source>
</evidence>
<feature type="region of interest" description="Disordered" evidence="4">
    <location>
        <begin position="248"/>
        <end position="314"/>
    </location>
</feature>
<feature type="compositionally biased region" description="Basic and acidic residues" evidence="4">
    <location>
        <begin position="278"/>
        <end position="296"/>
    </location>
</feature>
<evidence type="ECO:0000256" key="1">
    <source>
        <dbReference type="ARBA" id="ARBA00004123"/>
    </source>
</evidence>
<feature type="compositionally biased region" description="Basic and acidic residues" evidence="4">
    <location>
        <begin position="467"/>
        <end position="480"/>
    </location>
</feature>
<dbReference type="PROSITE" id="PS50013">
    <property type="entry name" value="CHROMO_2"/>
    <property type="match status" value="1"/>
</dbReference>
<keyword evidence="7" id="KW-1185">Reference proteome</keyword>
<reference evidence="6" key="2">
    <citation type="submission" date="2020-02" db="EMBL/GenBank/DDBJ databases">
        <authorList>
            <person name="Gilchrist C.L.M."/>
            <person name="Chooi Y.-H."/>
        </authorList>
    </citation>
    <scope>NUCLEOTIDE SEQUENCE</scope>
    <source>
        <strain evidence="6">MST-FP2251</strain>
    </source>
</reference>
<evidence type="ECO:0000256" key="3">
    <source>
        <dbReference type="ARBA" id="ARBA00023242"/>
    </source>
</evidence>
<evidence type="ECO:0000256" key="4">
    <source>
        <dbReference type="SAM" id="MobiDB-lite"/>
    </source>
</evidence>
<dbReference type="PANTHER" id="PTHR22812">
    <property type="entry name" value="CHROMOBOX PROTEIN"/>
    <property type="match status" value="1"/>
</dbReference>
<feature type="compositionally biased region" description="Acidic residues" evidence="4">
    <location>
        <begin position="1"/>
        <end position="11"/>
    </location>
</feature>
<organism evidence="6 7">
    <name type="scientific">Aspergillus nanangensis</name>
    <dbReference type="NCBI Taxonomy" id="2582783"/>
    <lineage>
        <taxon>Eukaryota</taxon>
        <taxon>Fungi</taxon>
        <taxon>Dikarya</taxon>
        <taxon>Ascomycota</taxon>
        <taxon>Pezizomycotina</taxon>
        <taxon>Eurotiomycetes</taxon>
        <taxon>Eurotiomycetidae</taxon>
        <taxon>Eurotiales</taxon>
        <taxon>Aspergillaceae</taxon>
        <taxon>Aspergillus</taxon>
        <taxon>Aspergillus subgen. Circumdati</taxon>
    </lineage>
</organism>
<dbReference type="InterPro" id="IPR023780">
    <property type="entry name" value="Chromo_domain"/>
</dbReference>